<dbReference type="OrthoDB" id="28053at2759"/>
<organism evidence="1 2">
    <name type="scientific">Acaulospora morrowiae</name>
    <dbReference type="NCBI Taxonomy" id="94023"/>
    <lineage>
        <taxon>Eukaryota</taxon>
        <taxon>Fungi</taxon>
        <taxon>Fungi incertae sedis</taxon>
        <taxon>Mucoromycota</taxon>
        <taxon>Glomeromycotina</taxon>
        <taxon>Glomeromycetes</taxon>
        <taxon>Diversisporales</taxon>
        <taxon>Acaulosporaceae</taxon>
        <taxon>Acaulospora</taxon>
    </lineage>
</organism>
<dbReference type="EMBL" id="CAJVPV010039320">
    <property type="protein sequence ID" value="CAG8758225.1"/>
    <property type="molecule type" value="Genomic_DNA"/>
</dbReference>
<keyword evidence="2" id="KW-1185">Reference proteome</keyword>
<accession>A0A9N9J1W5</accession>
<gene>
    <name evidence="1" type="ORF">AMORRO_LOCUS15745</name>
</gene>
<comment type="caution">
    <text evidence="1">The sequence shown here is derived from an EMBL/GenBank/DDBJ whole genome shotgun (WGS) entry which is preliminary data.</text>
</comment>
<evidence type="ECO:0000313" key="1">
    <source>
        <dbReference type="EMBL" id="CAG8758225.1"/>
    </source>
</evidence>
<sequence>KSVKFEAAHRENRLTNIHGNNSLFGSIGTLYAYSEKIKATGSSVFLRGTTCIDPLSAILFGGEIKINKYSNIIVDEWLKFSGDNYAINLTNELKFFLERCLTQVYEKLEVSRKDFRLAGQLDHEDEKVKVRLVRGIVEVLENIERDSQER</sequence>
<evidence type="ECO:0000313" key="2">
    <source>
        <dbReference type="Proteomes" id="UP000789342"/>
    </source>
</evidence>
<protein>
    <submittedName>
        <fullName evidence="1">18276_t:CDS:1</fullName>
    </submittedName>
</protein>
<name>A0A9N9J1W5_9GLOM</name>
<feature type="non-terminal residue" evidence="1">
    <location>
        <position position="1"/>
    </location>
</feature>
<reference evidence="1" key="1">
    <citation type="submission" date="2021-06" db="EMBL/GenBank/DDBJ databases">
        <authorList>
            <person name="Kallberg Y."/>
            <person name="Tangrot J."/>
            <person name="Rosling A."/>
        </authorList>
    </citation>
    <scope>NUCLEOTIDE SEQUENCE</scope>
    <source>
        <strain evidence="1">CL551</strain>
    </source>
</reference>
<dbReference type="AlphaFoldDB" id="A0A9N9J1W5"/>
<proteinExistence type="predicted"/>
<dbReference type="Proteomes" id="UP000789342">
    <property type="component" value="Unassembled WGS sequence"/>
</dbReference>